<name>A0AAN7SMG5_9COLE</name>
<dbReference type="Proteomes" id="UP001353858">
    <property type="component" value="Unassembled WGS sequence"/>
</dbReference>
<proteinExistence type="predicted"/>
<feature type="domain" description="Transcription factor CBF/NF-Y/archaeal histone" evidence="4">
    <location>
        <begin position="50"/>
        <end position="111"/>
    </location>
</feature>
<dbReference type="GO" id="GO:0008622">
    <property type="term" value="C:epsilon DNA polymerase complex"/>
    <property type="evidence" value="ECO:0007669"/>
    <property type="project" value="TreeGrafter"/>
</dbReference>
<dbReference type="PANTHER" id="PTHR10252">
    <property type="entry name" value="HISTONE-LIKE TRANSCRIPTION FACTOR CCAAT-RELATED"/>
    <property type="match status" value="1"/>
</dbReference>
<dbReference type="SUPFAM" id="SSF47113">
    <property type="entry name" value="Histone-fold"/>
    <property type="match status" value="1"/>
</dbReference>
<reference evidence="6" key="1">
    <citation type="submission" date="2023-01" db="EMBL/GenBank/DDBJ databases">
        <title>Key to firefly adult light organ development and bioluminescence: homeobox transcription factors regulate luciferase expression and transportation to peroxisome.</title>
        <authorList>
            <person name="Fu X."/>
        </authorList>
    </citation>
    <scope>NUCLEOTIDE SEQUENCE [LARGE SCALE GENOMIC DNA]</scope>
</reference>
<dbReference type="CDD" id="cd22929">
    <property type="entry name" value="HFD_POLE4-like"/>
    <property type="match status" value="1"/>
</dbReference>
<dbReference type="InterPro" id="IPR003958">
    <property type="entry name" value="CBFA_NFYB_domain"/>
</dbReference>
<dbReference type="EMBL" id="JARPUR010000005">
    <property type="protein sequence ID" value="KAK4876043.1"/>
    <property type="molecule type" value="Genomic_DNA"/>
</dbReference>
<evidence type="ECO:0000313" key="5">
    <source>
        <dbReference type="EMBL" id="KAK4876043.1"/>
    </source>
</evidence>
<accession>A0AAN7SMG5</accession>
<dbReference type="InterPro" id="IPR009072">
    <property type="entry name" value="Histone-fold"/>
</dbReference>
<feature type="compositionally biased region" description="Polar residues" evidence="3">
    <location>
        <begin position="1"/>
        <end position="12"/>
    </location>
</feature>
<evidence type="ECO:0000256" key="1">
    <source>
        <dbReference type="ARBA" id="ARBA00004123"/>
    </source>
</evidence>
<dbReference type="Pfam" id="PF00808">
    <property type="entry name" value="CBFD_NFYB_HMF"/>
    <property type="match status" value="1"/>
</dbReference>
<evidence type="ECO:0000259" key="4">
    <source>
        <dbReference type="Pfam" id="PF00808"/>
    </source>
</evidence>
<dbReference type="GO" id="GO:0046982">
    <property type="term" value="F:protein heterodimerization activity"/>
    <property type="evidence" value="ECO:0007669"/>
    <property type="project" value="InterPro"/>
</dbReference>
<feature type="compositionally biased region" description="Polar residues" evidence="3">
    <location>
        <begin position="26"/>
        <end position="35"/>
    </location>
</feature>
<comment type="subcellular location">
    <subcellularLocation>
        <location evidence="1">Nucleus</location>
    </subcellularLocation>
</comment>
<evidence type="ECO:0000256" key="2">
    <source>
        <dbReference type="ARBA" id="ARBA00023242"/>
    </source>
</evidence>
<keyword evidence="6" id="KW-1185">Reference proteome</keyword>
<organism evidence="5 6">
    <name type="scientific">Aquatica leii</name>
    <dbReference type="NCBI Taxonomy" id="1421715"/>
    <lineage>
        <taxon>Eukaryota</taxon>
        <taxon>Metazoa</taxon>
        <taxon>Ecdysozoa</taxon>
        <taxon>Arthropoda</taxon>
        <taxon>Hexapoda</taxon>
        <taxon>Insecta</taxon>
        <taxon>Pterygota</taxon>
        <taxon>Neoptera</taxon>
        <taxon>Endopterygota</taxon>
        <taxon>Coleoptera</taxon>
        <taxon>Polyphaga</taxon>
        <taxon>Elateriformia</taxon>
        <taxon>Elateroidea</taxon>
        <taxon>Lampyridae</taxon>
        <taxon>Luciolinae</taxon>
        <taxon>Aquatica</taxon>
    </lineage>
</organism>
<feature type="region of interest" description="Disordered" evidence="3">
    <location>
        <begin position="1"/>
        <end position="45"/>
    </location>
</feature>
<comment type="caution">
    <text evidence="5">The sequence shown here is derived from an EMBL/GenBank/DDBJ whole genome shotgun (WGS) entry which is preliminary data.</text>
</comment>
<dbReference type="PANTHER" id="PTHR10252:SF79">
    <property type="entry name" value="DNA POLYMERASE EPSILON SUBUNIT 4"/>
    <property type="match status" value="1"/>
</dbReference>
<dbReference type="InterPro" id="IPR050568">
    <property type="entry name" value="Transcr_DNA_Rep_Reg"/>
</dbReference>
<evidence type="ECO:0000313" key="6">
    <source>
        <dbReference type="Proteomes" id="UP001353858"/>
    </source>
</evidence>
<evidence type="ECO:0000256" key="3">
    <source>
        <dbReference type="SAM" id="MobiDB-lite"/>
    </source>
</evidence>
<dbReference type="AlphaFoldDB" id="A0AAN7SMG5"/>
<dbReference type="GO" id="GO:0006261">
    <property type="term" value="P:DNA-templated DNA replication"/>
    <property type="evidence" value="ECO:0007669"/>
    <property type="project" value="TreeGrafter"/>
</dbReference>
<gene>
    <name evidence="5" type="ORF">RN001_012465</name>
</gene>
<keyword evidence="2" id="KW-0539">Nucleus</keyword>
<dbReference type="Gene3D" id="1.10.20.10">
    <property type="entry name" value="Histone, subunit A"/>
    <property type="match status" value="1"/>
</dbReference>
<sequence>MDCSGSTETLNITHEESKENIDDESLSTNVKSSETPVEKKPKTQQKKFVRFPLSRVKHIMTLDPDCNNVSKDSVYLITKATELFLEFLGRESGKHSQQGKRKTVQRRDVDAVISEFPQLCFLEGALE</sequence>
<protein>
    <recommendedName>
        <fullName evidence="4">Transcription factor CBF/NF-Y/archaeal histone domain-containing protein</fullName>
    </recommendedName>
</protein>